<accession>A0A855A7K7</accession>
<dbReference type="InterPro" id="IPR036890">
    <property type="entry name" value="HATPase_C_sf"/>
</dbReference>
<feature type="transmembrane region" description="Helical" evidence="12">
    <location>
        <begin position="20"/>
        <end position="42"/>
    </location>
</feature>
<dbReference type="AlphaFoldDB" id="A0A855A7K7"/>
<evidence type="ECO:0000256" key="5">
    <source>
        <dbReference type="ARBA" id="ARBA00022692"/>
    </source>
</evidence>
<keyword evidence="7 15" id="KW-0418">Kinase</keyword>
<dbReference type="PANTHER" id="PTHR34220">
    <property type="entry name" value="SENSOR HISTIDINE KINASE YPDA"/>
    <property type="match status" value="1"/>
</dbReference>
<evidence type="ECO:0000256" key="4">
    <source>
        <dbReference type="ARBA" id="ARBA00022679"/>
    </source>
</evidence>
<organism evidence="15 16">
    <name type="scientific">[Clostridium] leptum DSM 753</name>
    <dbReference type="NCBI Taxonomy" id="428125"/>
    <lineage>
        <taxon>Bacteria</taxon>
        <taxon>Bacillati</taxon>
        <taxon>Bacillota</taxon>
        <taxon>Clostridia</taxon>
        <taxon>Eubacteriales</taxon>
        <taxon>Oscillospiraceae</taxon>
        <taxon>Oscillospiraceae incertae sedis</taxon>
    </lineage>
</organism>
<dbReference type="GO" id="GO:0005886">
    <property type="term" value="C:plasma membrane"/>
    <property type="evidence" value="ECO:0007669"/>
    <property type="project" value="UniProtKB-SubCell"/>
</dbReference>
<evidence type="ECO:0000259" key="14">
    <source>
        <dbReference type="Pfam" id="PF06580"/>
    </source>
</evidence>
<keyword evidence="2" id="KW-1003">Cell membrane</keyword>
<feature type="domain" description="Signal transduction histidine kinase internal region" evidence="14">
    <location>
        <begin position="389"/>
        <end position="469"/>
    </location>
</feature>
<dbReference type="GO" id="GO:0000155">
    <property type="term" value="F:phosphorelay sensor kinase activity"/>
    <property type="evidence" value="ECO:0007669"/>
    <property type="project" value="InterPro"/>
</dbReference>
<gene>
    <name evidence="15" type="ORF">CH238_06265</name>
</gene>
<dbReference type="InterPro" id="IPR050640">
    <property type="entry name" value="Bact_2-comp_sensor_kinase"/>
</dbReference>
<reference evidence="15 16" key="1">
    <citation type="submission" date="2017-07" db="EMBL/GenBank/DDBJ databases">
        <title>Prevalence of linear plasmids in Cutibacterium (Propionibacterium) acnes isolates obtained from prostatic tissue.</title>
        <authorList>
            <person name="Davidsson S."/>
            <person name="Carlsson J."/>
            <person name="Molling P."/>
            <person name="Andren O."/>
            <person name="Andersson S.-O."/>
            <person name="Brzuszkiewicz E."/>
            <person name="Poehlein A."/>
            <person name="Al-Zeer M."/>
            <person name="Brinkmann V."/>
            <person name="Scavenius C."/>
            <person name="Nazipi S."/>
            <person name="Soderquist B."/>
            <person name="Bruggemann H."/>
        </authorList>
    </citation>
    <scope>NUCLEOTIDE SEQUENCE [LARGE SCALE GENOMIC DNA]</scope>
    <source>
        <strain evidence="15 16">DSM 753</strain>
    </source>
</reference>
<keyword evidence="10" id="KW-0902">Two-component regulatory system</keyword>
<evidence type="ECO:0000256" key="1">
    <source>
        <dbReference type="ARBA" id="ARBA00004651"/>
    </source>
</evidence>
<keyword evidence="3" id="KW-0597">Phosphoprotein</keyword>
<keyword evidence="9 12" id="KW-1133">Transmembrane helix</keyword>
<keyword evidence="4" id="KW-0808">Transferase</keyword>
<evidence type="ECO:0000256" key="6">
    <source>
        <dbReference type="ARBA" id="ARBA00022741"/>
    </source>
</evidence>
<evidence type="ECO:0000256" key="11">
    <source>
        <dbReference type="ARBA" id="ARBA00023136"/>
    </source>
</evidence>
<protein>
    <submittedName>
        <fullName evidence="15">Sensor histidine kinase</fullName>
    </submittedName>
</protein>
<dbReference type="InterPro" id="IPR003594">
    <property type="entry name" value="HATPase_dom"/>
</dbReference>
<dbReference type="EMBL" id="NOXF01000003">
    <property type="protein sequence ID" value="PEQ25040.1"/>
    <property type="molecule type" value="Genomic_DNA"/>
</dbReference>
<dbReference type="Pfam" id="PF02518">
    <property type="entry name" value="HATPase_c"/>
    <property type="match status" value="1"/>
</dbReference>
<dbReference type="GO" id="GO:0005524">
    <property type="term" value="F:ATP binding"/>
    <property type="evidence" value="ECO:0007669"/>
    <property type="project" value="UniProtKB-KW"/>
</dbReference>
<evidence type="ECO:0000256" key="12">
    <source>
        <dbReference type="SAM" id="Phobius"/>
    </source>
</evidence>
<keyword evidence="5 12" id="KW-0812">Transmembrane</keyword>
<evidence type="ECO:0000256" key="9">
    <source>
        <dbReference type="ARBA" id="ARBA00022989"/>
    </source>
</evidence>
<dbReference type="Pfam" id="PF06580">
    <property type="entry name" value="His_kinase"/>
    <property type="match status" value="1"/>
</dbReference>
<evidence type="ECO:0000256" key="3">
    <source>
        <dbReference type="ARBA" id="ARBA00022553"/>
    </source>
</evidence>
<keyword evidence="16" id="KW-1185">Reference proteome</keyword>
<comment type="caution">
    <text evidence="15">The sequence shown here is derived from an EMBL/GenBank/DDBJ whole genome shotgun (WGS) entry which is preliminary data.</text>
</comment>
<name>A0A855A7K7_9FIRM</name>
<feature type="domain" description="Histidine kinase/HSP90-like ATPase" evidence="13">
    <location>
        <begin position="488"/>
        <end position="591"/>
    </location>
</feature>
<dbReference type="Gene3D" id="3.30.565.10">
    <property type="entry name" value="Histidine kinase-like ATPase, C-terminal domain"/>
    <property type="match status" value="1"/>
</dbReference>
<sequence length="599" mass="68053">MKKSFDSLLRQAPVHNRVVIICVCFTLLSMLVIGGYLVMVMYSKAYENTYEKMQIYTDKTVQNIDQSFSFITNTGLAVATGGTVGHWINNTRLFDDDSSAYYTNINNLKNETNHVLTYSNAWKTNYISYICILLNDDPLLYVSANQITPNTIYQSAVSANQILKENQEQQFIGDIPPVVDNNQIFHVRRMQRDFNSPDSLSIVIATNEKALYQDYSRYYGGEGNSTYLLDEEGYIFSSSERDQVGEKFEEDIFQEIKSGSNGNFRRDGKNYLYFSKPLSSNSLTLLNVVPEQVIIDQTLEGTPFLFVIAGILCIVLLAVGYIVSFKSTSFIKDLVICMNEVKKKNYDVKMPHYSNSAVDALGMYFNDMTAAMKTLINDTYKAKIMRQEMELEFIQQQMNPHFLFNVLSTVQIKAKMCGDETVYQMLASLSGLLRASLYSGKSMMTSLSEEVQYAEFYLYLQKQRYQDRLDYHISMEPGLERVRIPRLTIEPIVENSVLHGMEGDIERVCVELAITKEEKCLKIRIADNGRGFDTKQLDLSGGEVSLEGTREKVGLKNTHNRLTLLYGEAYGLRIHSAPGEGTVVEIVIPLDRKGESDEV</sequence>
<dbReference type="InterPro" id="IPR010559">
    <property type="entry name" value="Sig_transdc_His_kin_internal"/>
</dbReference>
<evidence type="ECO:0000256" key="2">
    <source>
        <dbReference type="ARBA" id="ARBA00022475"/>
    </source>
</evidence>
<comment type="subcellular location">
    <subcellularLocation>
        <location evidence="1">Cell membrane</location>
        <topology evidence="1">Multi-pass membrane protein</topology>
    </subcellularLocation>
</comment>
<dbReference type="OrthoDB" id="138378at2"/>
<dbReference type="Gene3D" id="6.10.340.10">
    <property type="match status" value="1"/>
</dbReference>
<dbReference type="Proteomes" id="UP000220611">
    <property type="component" value="Unassembled WGS sequence"/>
</dbReference>
<proteinExistence type="predicted"/>
<dbReference type="SUPFAM" id="SSF55874">
    <property type="entry name" value="ATPase domain of HSP90 chaperone/DNA topoisomerase II/histidine kinase"/>
    <property type="match status" value="1"/>
</dbReference>
<evidence type="ECO:0000313" key="15">
    <source>
        <dbReference type="EMBL" id="PEQ25040.1"/>
    </source>
</evidence>
<evidence type="ECO:0000313" key="16">
    <source>
        <dbReference type="Proteomes" id="UP000220611"/>
    </source>
</evidence>
<dbReference type="Gene3D" id="3.30.450.20">
    <property type="entry name" value="PAS domain"/>
    <property type="match status" value="1"/>
</dbReference>
<feature type="transmembrane region" description="Helical" evidence="12">
    <location>
        <begin position="304"/>
        <end position="323"/>
    </location>
</feature>
<evidence type="ECO:0000259" key="13">
    <source>
        <dbReference type="Pfam" id="PF02518"/>
    </source>
</evidence>
<keyword evidence="8" id="KW-0067">ATP-binding</keyword>
<evidence type="ECO:0000256" key="8">
    <source>
        <dbReference type="ARBA" id="ARBA00022840"/>
    </source>
</evidence>
<keyword evidence="11 12" id="KW-0472">Membrane</keyword>
<dbReference type="PANTHER" id="PTHR34220:SF11">
    <property type="entry name" value="SENSOR PROTEIN KINASE HPTS"/>
    <property type="match status" value="1"/>
</dbReference>
<evidence type="ECO:0000256" key="7">
    <source>
        <dbReference type="ARBA" id="ARBA00022777"/>
    </source>
</evidence>
<evidence type="ECO:0000256" key="10">
    <source>
        <dbReference type="ARBA" id="ARBA00023012"/>
    </source>
</evidence>
<keyword evidence="6" id="KW-0547">Nucleotide-binding</keyword>